<sequence>MHSIAELRDTSRAKMDAYTDPSGLFSFATYDTSPTNHSDRLRPEDILAANLLSLRLSWREVIPLFAEGDGAPQRLRTLLDAAMVSARSIDRPFEAFKSLAALDAALVPLAAANAATADVAGWTAVTVSKVLHRHAPNIVPIVDSRVLGFYGLRRPGQAKDLRHRLWQDIQSNQAWLGDLAADYRTPDGRPLSVLRLVDILIWTPEPSTTLG</sequence>
<name>A0ABW1X329_9ACTN</name>
<accession>A0ABW1X329</accession>
<dbReference type="RefSeq" id="WP_343884614.1">
    <property type="nucleotide sequence ID" value="NZ_BAAAKI010000003.1"/>
</dbReference>
<dbReference type="InterPro" id="IPR046275">
    <property type="entry name" value="DUF6308"/>
</dbReference>
<organism evidence="1 2">
    <name type="scientific">Luteococcus sanguinis</name>
    <dbReference type="NCBI Taxonomy" id="174038"/>
    <lineage>
        <taxon>Bacteria</taxon>
        <taxon>Bacillati</taxon>
        <taxon>Actinomycetota</taxon>
        <taxon>Actinomycetes</taxon>
        <taxon>Propionibacteriales</taxon>
        <taxon>Propionibacteriaceae</taxon>
        <taxon>Luteococcus</taxon>
    </lineage>
</organism>
<proteinExistence type="predicted"/>
<keyword evidence="2" id="KW-1185">Reference proteome</keyword>
<comment type="caution">
    <text evidence="1">The sequence shown here is derived from an EMBL/GenBank/DDBJ whole genome shotgun (WGS) entry which is preliminary data.</text>
</comment>
<dbReference type="EMBL" id="JBHSUA010000018">
    <property type="protein sequence ID" value="MFC6397189.1"/>
    <property type="molecule type" value="Genomic_DNA"/>
</dbReference>
<protein>
    <submittedName>
        <fullName evidence="1">DUF6308 family protein</fullName>
    </submittedName>
</protein>
<dbReference type="Pfam" id="PF19827">
    <property type="entry name" value="DUF6308"/>
    <property type="match status" value="1"/>
</dbReference>
<dbReference type="Proteomes" id="UP001596266">
    <property type="component" value="Unassembled WGS sequence"/>
</dbReference>
<evidence type="ECO:0000313" key="2">
    <source>
        <dbReference type="Proteomes" id="UP001596266"/>
    </source>
</evidence>
<gene>
    <name evidence="1" type="ORF">ACFP57_09390</name>
</gene>
<reference evidence="2" key="1">
    <citation type="journal article" date="2019" name="Int. J. Syst. Evol. Microbiol.">
        <title>The Global Catalogue of Microorganisms (GCM) 10K type strain sequencing project: providing services to taxonomists for standard genome sequencing and annotation.</title>
        <authorList>
            <consortium name="The Broad Institute Genomics Platform"/>
            <consortium name="The Broad Institute Genome Sequencing Center for Infectious Disease"/>
            <person name="Wu L."/>
            <person name="Ma J."/>
        </authorList>
    </citation>
    <scope>NUCLEOTIDE SEQUENCE [LARGE SCALE GENOMIC DNA]</scope>
    <source>
        <strain evidence="2">CGMCC 1.15277</strain>
    </source>
</reference>
<evidence type="ECO:0000313" key="1">
    <source>
        <dbReference type="EMBL" id="MFC6397189.1"/>
    </source>
</evidence>